<reference evidence="2 3" key="1">
    <citation type="journal article" date="2015" name="Sci. Rep.">
        <title>Chromosome-level genome map provides insights into diverse defense mechanisms in the medicinal fungus Ganoderma sinense.</title>
        <authorList>
            <person name="Zhu Y."/>
            <person name="Xu J."/>
            <person name="Sun C."/>
            <person name="Zhou S."/>
            <person name="Xu H."/>
            <person name="Nelson D.R."/>
            <person name="Qian J."/>
            <person name="Song J."/>
            <person name="Luo H."/>
            <person name="Xiang L."/>
            <person name="Li Y."/>
            <person name="Xu Z."/>
            <person name="Ji A."/>
            <person name="Wang L."/>
            <person name="Lu S."/>
            <person name="Hayward A."/>
            <person name="Sun W."/>
            <person name="Li X."/>
            <person name="Schwartz D.C."/>
            <person name="Wang Y."/>
            <person name="Chen S."/>
        </authorList>
    </citation>
    <scope>NUCLEOTIDE SEQUENCE [LARGE SCALE GENOMIC DNA]</scope>
    <source>
        <strain evidence="2 3">ZZ0214-1</strain>
    </source>
</reference>
<organism evidence="2 3">
    <name type="scientific">Ganoderma sinense ZZ0214-1</name>
    <dbReference type="NCBI Taxonomy" id="1077348"/>
    <lineage>
        <taxon>Eukaryota</taxon>
        <taxon>Fungi</taxon>
        <taxon>Dikarya</taxon>
        <taxon>Basidiomycota</taxon>
        <taxon>Agaricomycotina</taxon>
        <taxon>Agaricomycetes</taxon>
        <taxon>Polyporales</taxon>
        <taxon>Polyporaceae</taxon>
        <taxon>Ganoderma</taxon>
    </lineage>
</organism>
<gene>
    <name evidence="2" type="ORF">GSI_11317</name>
</gene>
<dbReference type="OrthoDB" id="2757163at2759"/>
<protein>
    <submittedName>
        <fullName evidence="2">Uncharacterized protein</fullName>
    </submittedName>
</protein>
<evidence type="ECO:0000313" key="3">
    <source>
        <dbReference type="Proteomes" id="UP000230002"/>
    </source>
</evidence>
<comment type="caution">
    <text evidence="2">The sequence shown here is derived from an EMBL/GenBank/DDBJ whole genome shotgun (WGS) entry which is preliminary data.</text>
</comment>
<dbReference type="EMBL" id="AYKW01000045">
    <property type="protein sequence ID" value="PIL25571.1"/>
    <property type="molecule type" value="Genomic_DNA"/>
</dbReference>
<feature type="transmembrane region" description="Helical" evidence="1">
    <location>
        <begin position="111"/>
        <end position="134"/>
    </location>
</feature>
<sequence>MYGGLPVGTVASICSLATNLVATVLTAYKAWFGPPEVCPEPRSKRVPEEHPSREHLRAPGALYCTLWIVVVVWQTASWVSDRKLSSSFLLSLELSHKLKNESASFWFKGGVLIEGCLVPLIAIYPTAIIVLVALNK</sequence>
<keyword evidence="1" id="KW-0812">Transmembrane</keyword>
<name>A0A2G8RVN0_9APHY</name>
<evidence type="ECO:0000313" key="2">
    <source>
        <dbReference type="EMBL" id="PIL25571.1"/>
    </source>
</evidence>
<dbReference type="Proteomes" id="UP000230002">
    <property type="component" value="Unassembled WGS sequence"/>
</dbReference>
<keyword evidence="1" id="KW-0472">Membrane</keyword>
<accession>A0A2G8RVN0</accession>
<proteinExistence type="predicted"/>
<keyword evidence="3" id="KW-1185">Reference proteome</keyword>
<dbReference type="AlphaFoldDB" id="A0A2G8RVN0"/>
<evidence type="ECO:0000256" key="1">
    <source>
        <dbReference type="SAM" id="Phobius"/>
    </source>
</evidence>
<keyword evidence="1" id="KW-1133">Transmembrane helix</keyword>